<feature type="compositionally biased region" description="Basic and acidic residues" evidence="1">
    <location>
        <begin position="594"/>
        <end position="609"/>
    </location>
</feature>
<gene>
    <name evidence="2" type="ORF">TRV_05459</name>
</gene>
<dbReference type="KEGG" id="tve:TRV_05459"/>
<reference evidence="3" key="1">
    <citation type="journal article" date="2011" name="Genome Biol.">
        <title>Comparative and functional genomics provide insights into the pathogenicity of dermatophytic fungi.</title>
        <authorList>
            <person name="Burmester A."/>
            <person name="Shelest E."/>
            <person name="Gloeckner G."/>
            <person name="Heddergott C."/>
            <person name="Schindler S."/>
            <person name="Staib P."/>
            <person name="Heidel A."/>
            <person name="Felder M."/>
            <person name="Petzold A."/>
            <person name="Szafranski K."/>
            <person name="Feuermann M."/>
            <person name="Pedruzzi I."/>
            <person name="Priebe S."/>
            <person name="Groth M."/>
            <person name="Winkler R."/>
            <person name="Li W."/>
            <person name="Kniemeyer O."/>
            <person name="Schroeckh V."/>
            <person name="Hertweck C."/>
            <person name="Hube B."/>
            <person name="White T.C."/>
            <person name="Platzer M."/>
            <person name="Guthke R."/>
            <person name="Heitman J."/>
            <person name="Woestemeyer J."/>
            <person name="Zipfel P.F."/>
            <person name="Monod M."/>
            <person name="Brakhage A.A."/>
        </authorList>
    </citation>
    <scope>NUCLEOTIDE SEQUENCE [LARGE SCALE GENOMIC DNA]</scope>
    <source>
        <strain evidence="3">HKI 0517</strain>
    </source>
</reference>
<dbReference type="RefSeq" id="XP_003020439.1">
    <property type="nucleotide sequence ID" value="XM_003020393.1"/>
</dbReference>
<dbReference type="Proteomes" id="UP000008383">
    <property type="component" value="Unassembled WGS sequence"/>
</dbReference>
<dbReference type="AlphaFoldDB" id="D4DE92"/>
<dbReference type="HOGENOM" id="CLU_030520_1_0_1"/>
<feature type="compositionally biased region" description="Low complexity" evidence="1">
    <location>
        <begin position="488"/>
        <end position="501"/>
    </location>
</feature>
<evidence type="ECO:0000313" key="2">
    <source>
        <dbReference type="EMBL" id="EFE39821.1"/>
    </source>
</evidence>
<feature type="compositionally biased region" description="Polar residues" evidence="1">
    <location>
        <begin position="551"/>
        <end position="566"/>
    </location>
</feature>
<proteinExistence type="predicted"/>
<feature type="region of interest" description="Disordered" evidence="1">
    <location>
        <begin position="541"/>
        <end position="618"/>
    </location>
</feature>
<feature type="compositionally biased region" description="Low complexity" evidence="1">
    <location>
        <begin position="213"/>
        <end position="230"/>
    </location>
</feature>
<comment type="caution">
    <text evidence="2">The sequence shown here is derived from an EMBL/GenBank/DDBJ whole genome shotgun (WGS) entry which is preliminary data.</text>
</comment>
<feature type="compositionally biased region" description="Low complexity" evidence="1">
    <location>
        <begin position="276"/>
        <end position="330"/>
    </location>
</feature>
<feature type="region of interest" description="Disordered" evidence="1">
    <location>
        <begin position="276"/>
        <end position="356"/>
    </location>
</feature>
<sequence>MLVSSSPSSSSLLVNPPVCSSGSSGSSGSSARTSCYRSSSKLRSVSAVALEGFFSFFFFSSLASEKKSLQLRRLYITTSNARPRSLDLRTPAACFCLPAVLHLPVSTVLSLRQALACPSRSAQPSPGRGRAHSPRAARILAVDRAPGRAAEDCRSSSKTKNQQQEEEEASKRITPGRLPGRMTMADYRSPVYKAPPRKPVPGNAGFQFHTLDSRSSSSSPHLPEGPSHLHAASVSSIARPASSQYRPRTASSSFLPADMLPVRESVAGFPLPQQGQQFYQQSQQQQQQYSQRQFHQQAASPQNYQQQQFYQAQQYPQQQKYPQHQLQAQYGAAPPSRRASNATTCTTSTGGGNVAPARQMSQVSFDTRYSTISQRPQISYVALLRKQKATVWCDRAQAEDPRLLAQRRAAKQRALLEVHGSSSTRSSTLISGGKIRHSGNGRSISYNTSTMVGAGVPLRLSANEVGGADDGLDDRIDASQLIHRRTGSSRSSTASNRISAAHQRAAGQTRLSSSSSANNTPPNADIPDIIETPAATLENIKDEDFLKKPNRSSANTASDQQRPTTSHSEEEDEFGKITEMAAPTGMSTAMQKRKISDDLKRRGSVDERTSSMTGVRLS</sequence>
<evidence type="ECO:0000256" key="1">
    <source>
        <dbReference type="SAM" id="MobiDB-lite"/>
    </source>
</evidence>
<dbReference type="GeneID" id="9584188"/>
<keyword evidence="3" id="KW-1185">Reference proteome</keyword>
<organism evidence="2 3">
    <name type="scientific">Trichophyton verrucosum (strain HKI 0517)</name>
    <dbReference type="NCBI Taxonomy" id="663202"/>
    <lineage>
        <taxon>Eukaryota</taxon>
        <taxon>Fungi</taxon>
        <taxon>Dikarya</taxon>
        <taxon>Ascomycota</taxon>
        <taxon>Pezizomycotina</taxon>
        <taxon>Eurotiomycetes</taxon>
        <taxon>Eurotiomycetidae</taxon>
        <taxon>Onygenales</taxon>
        <taxon>Arthrodermataceae</taxon>
        <taxon>Trichophyton</taxon>
    </lineage>
</organism>
<feature type="region of interest" description="Disordered" evidence="1">
    <location>
        <begin position="1"/>
        <end position="32"/>
    </location>
</feature>
<feature type="compositionally biased region" description="Basic and acidic residues" evidence="1">
    <location>
        <begin position="145"/>
        <end position="155"/>
    </location>
</feature>
<name>D4DE92_TRIVH</name>
<accession>D4DE92</accession>
<feature type="region of interest" description="Disordered" evidence="1">
    <location>
        <begin position="482"/>
        <end position="528"/>
    </location>
</feature>
<protein>
    <submittedName>
        <fullName evidence="2">Uncharacterized protein</fullName>
    </submittedName>
</protein>
<dbReference type="OrthoDB" id="5385072at2759"/>
<evidence type="ECO:0000313" key="3">
    <source>
        <dbReference type="Proteomes" id="UP000008383"/>
    </source>
</evidence>
<feature type="region of interest" description="Disordered" evidence="1">
    <location>
        <begin position="143"/>
        <end position="230"/>
    </location>
</feature>
<dbReference type="EMBL" id="ACYE01000288">
    <property type="protein sequence ID" value="EFE39821.1"/>
    <property type="molecule type" value="Genomic_DNA"/>
</dbReference>
<feature type="compositionally biased region" description="Polar residues" evidence="1">
    <location>
        <begin position="338"/>
        <end position="348"/>
    </location>
</feature>